<accession>A0A9J6G105</accession>
<name>A0A9J6G105_HAELO</name>
<dbReference type="Proteomes" id="UP000821853">
    <property type="component" value="Chromosome 2"/>
</dbReference>
<reference evidence="1 2" key="1">
    <citation type="journal article" date="2020" name="Cell">
        <title>Large-Scale Comparative Analyses of Tick Genomes Elucidate Their Genetic Diversity and Vector Capacities.</title>
        <authorList>
            <consortium name="Tick Genome and Microbiome Consortium (TIGMIC)"/>
            <person name="Jia N."/>
            <person name="Wang J."/>
            <person name="Shi W."/>
            <person name="Du L."/>
            <person name="Sun Y."/>
            <person name="Zhan W."/>
            <person name="Jiang J.F."/>
            <person name="Wang Q."/>
            <person name="Zhang B."/>
            <person name="Ji P."/>
            <person name="Bell-Sakyi L."/>
            <person name="Cui X.M."/>
            <person name="Yuan T.T."/>
            <person name="Jiang B.G."/>
            <person name="Yang W.F."/>
            <person name="Lam T.T."/>
            <person name="Chang Q.C."/>
            <person name="Ding S.J."/>
            <person name="Wang X.J."/>
            <person name="Zhu J.G."/>
            <person name="Ruan X.D."/>
            <person name="Zhao L."/>
            <person name="Wei J.T."/>
            <person name="Ye R.Z."/>
            <person name="Que T.C."/>
            <person name="Du C.H."/>
            <person name="Zhou Y.H."/>
            <person name="Cheng J.X."/>
            <person name="Dai P.F."/>
            <person name="Guo W.B."/>
            <person name="Han X.H."/>
            <person name="Huang E.J."/>
            <person name="Li L.F."/>
            <person name="Wei W."/>
            <person name="Gao Y.C."/>
            <person name="Liu J.Z."/>
            <person name="Shao H.Z."/>
            <person name="Wang X."/>
            <person name="Wang C.C."/>
            <person name="Yang T.C."/>
            <person name="Huo Q.B."/>
            <person name="Li W."/>
            <person name="Chen H.Y."/>
            <person name="Chen S.E."/>
            <person name="Zhou L.G."/>
            <person name="Ni X.B."/>
            <person name="Tian J.H."/>
            <person name="Sheng Y."/>
            <person name="Liu T."/>
            <person name="Pan Y.S."/>
            <person name="Xia L.Y."/>
            <person name="Li J."/>
            <person name="Zhao F."/>
            <person name="Cao W.C."/>
        </authorList>
    </citation>
    <scope>NUCLEOTIDE SEQUENCE [LARGE SCALE GENOMIC DNA]</scope>
    <source>
        <strain evidence="1">HaeL-2018</strain>
    </source>
</reference>
<dbReference type="AlphaFoldDB" id="A0A9J6G105"/>
<comment type="caution">
    <text evidence="1">The sequence shown here is derived from an EMBL/GenBank/DDBJ whole genome shotgun (WGS) entry which is preliminary data.</text>
</comment>
<sequence>MFITSQQLALRTALQILEADDEPAANLLRYWLGPLGKHLEDSNLNLVVKSETQGRHHTAMETYLKQARQRLQDAYLR</sequence>
<gene>
    <name evidence="1" type="ORF">HPB48_018887</name>
</gene>
<dbReference type="VEuPathDB" id="VectorBase:HLOH_041809"/>
<proteinExistence type="predicted"/>
<organism evidence="1 2">
    <name type="scientific">Haemaphysalis longicornis</name>
    <name type="common">Bush tick</name>
    <dbReference type="NCBI Taxonomy" id="44386"/>
    <lineage>
        <taxon>Eukaryota</taxon>
        <taxon>Metazoa</taxon>
        <taxon>Ecdysozoa</taxon>
        <taxon>Arthropoda</taxon>
        <taxon>Chelicerata</taxon>
        <taxon>Arachnida</taxon>
        <taxon>Acari</taxon>
        <taxon>Parasitiformes</taxon>
        <taxon>Ixodida</taxon>
        <taxon>Ixodoidea</taxon>
        <taxon>Ixodidae</taxon>
        <taxon>Haemaphysalinae</taxon>
        <taxon>Haemaphysalis</taxon>
    </lineage>
</organism>
<evidence type="ECO:0000313" key="1">
    <source>
        <dbReference type="EMBL" id="KAH9369138.1"/>
    </source>
</evidence>
<evidence type="ECO:0000313" key="2">
    <source>
        <dbReference type="Proteomes" id="UP000821853"/>
    </source>
</evidence>
<dbReference type="EMBL" id="JABSTR010000004">
    <property type="protein sequence ID" value="KAH9369138.1"/>
    <property type="molecule type" value="Genomic_DNA"/>
</dbReference>
<protein>
    <submittedName>
        <fullName evidence="1">Uncharacterized protein</fullName>
    </submittedName>
</protein>
<dbReference type="OrthoDB" id="6486109at2759"/>
<keyword evidence="2" id="KW-1185">Reference proteome</keyword>